<feature type="region of interest" description="Disordered" evidence="5">
    <location>
        <begin position="24"/>
        <end position="44"/>
    </location>
</feature>
<feature type="domain" description="PPC" evidence="6">
    <location>
        <begin position="63"/>
        <end position="157"/>
    </location>
</feature>
<dbReference type="Pfam" id="PF03479">
    <property type="entry name" value="PCC"/>
    <property type="match status" value="1"/>
</dbReference>
<dbReference type="PANTHER" id="PTHR31100:SF63">
    <property type="entry name" value="AT-HOOK MOTIF NUCLEAR-LOCALIZED PROTEIN"/>
    <property type="match status" value="1"/>
</dbReference>
<dbReference type="EMBL" id="CM003605">
    <property type="protein sequence ID" value="KYP71296.1"/>
    <property type="molecule type" value="Genomic_DNA"/>
</dbReference>
<evidence type="ECO:0000313" key="7">
    <source>
        <dbReference type="EMBL" id="KYP71296.1"/>
    </source>
</evidence>
<dbReference type="AlphaFoldDB" id="A0A151TW89"/>
<evidence type="ECO:0000256" key="5">
    <source>
        <dbReference type="SAM" id="MobiDB-lite"/>
    </source>
</evidence>
<evidence type="ECO:0000256" key="1">
    <source>
        <dbReference type="ARBA" id="ARBA00023015"/>
    </source>
</evidence>
<dbReference type="InterPro" id="IPR005175">
    <property type="entry name" value="PPC_dom"/>
</dbReference>
<dbReference type="PROSITE" id="PS51742">
    <property type="entry name" value="PPC"/>
    <property type="match status" value="1"/>
</dbReference>
<dbReference type="OMA" id="VIDQNHE"/>
<keyword evidence="3" id="KW-0804">Transcription</keyword>
<accession>A0A151TW89</accession>
<keyword evidence="2 7" id="KW-0238">DNA-binding</keyword>
<reference evidence="7 8" key="1">
    <citation type="journal article" date="2012" name="Nat. Biotechnol.">
        <title>Draft genome sequence of pigeonpea (Cajanus cajan), an orphan legume crop of resource-poor farmers.</title>
        <authorList>
            <person name="Varshney R.K."/>
            <person name="Chen W."/>
            <person name="Li Y."/>
            <person name="Bharti A.K."/>
            <person name="Saxena R.K."/>
            <person name="Schlueter J.A."/>
            <person name="Donoghue M.T."/>
            <person name="Azam S."/>
            <person name="Fan G."/>
            <person name="Whaley A.M."/>
            <person name="Farmer A.D."/>
            <person name="Sheridan J."/>
            <person name="Iwata A."/>
            <person name="Tuteja R."/>
            <person name="Penmetsa R.V."/>
            <person name="Wu W."/>
            <person name="Upadhyaya H.D."/>
            <person name="Yang S.P."/>
            <person name="Shah T."/>
            <person name="Saxena K.B."/>
            <person name="Michael T."/>
            <person name="McCombie W.R."/>
            <person name="Yang B."/>
            <person name="Zhang G."/>
            <person name="Yang H."/>
            <person name="Wang J."/>
            <person name="Spillane C."/>
            <person name="Cook D.R."/>
            <person name="May G.D."/>
            <person name="Xu X."/>
            <person name="Jackson S.A."/>
        </authorList>
    </citation>
    <scope>NUCLEOTIDE SEQUENCE [LARGE SCALE GENOMIC DNA]</scope>
    <source>
        <strain evidence="8">cv. Asha</strain>
    </source>
</reference>
<keyword evidence="1" id="KW-0805">Transcription regulation</keyword>
<dbReference type="PANTHER" id="PTHR31100">
    <property type="entry name" value="AT-HOOK MOTIF NUCLEAR-LOCALIZED PROTEIN 15"/>
    <property type="match status" value="1"/>
</dbReference>
<dbReference type="GO" id="GO:0005634">
    <property type="term" value="C:nucleus"/>
    <property type="evidence" value="ECO:0007669"/>
    <property type="project" value="TreeGrafter"/>
</dbReference>
<feature type="compositionally biased region" description="Polar residues" evidence="5">
    <location>
        <begin position="24"/>
        <end position="36"/>
    </location>
</feature>
<proteinExistence type="predicted"/>
<organism evidence="7 8">
    <name type="scientific">Cajanus cajan</name>
    <name type="common">Pigeon pea</name>
    <name type="synonym">Cajanus indicus</name>
    <dbReference type="NCBI Taxonomy" id="3821"/>
    <lineage>
        <taxon>Eukaryota</taxon>
        <taxon>Viridiplantae</taxon>
        <taxon>Streptophyta</taxon>
        <taxon>Embryophyta</taxon>
        <taxon>Tracheophyta</taxon>
        <taxon>Spermatophyta</taxon>
        <taxon>Magnoliopsida</taxon>
        <taxon>eudicotyledons</taxon>
        <taxon>Gunneridae</taxon>
        <taxon>Pentapetalae</taxon>
        <taxon>rosids</taxon>
        <taxon>fabids</taxon>
        <taxon>Fabales</taxon>
        <taxon>Fabaceae</taxon>
        <taxon>Papilionoideae</taxon>
        <taxon>50 kb inversion clade</taxon>
        <taxon>NPAAA clade</taxon>
        <taxon>indigoferoid/millettioid clade</taxon>
        <taxon>Phaseoleae</taxon>
        <taxon>Cajanus</taxon>
    </lineage>
</organism>
<sequence length="157" mass="16926">MVESGTVISLSLVSYPSSNDNNFNTITSSSSHQKSQPLKKSRGRVLGSRNKPILPILINQTNGHGVRPIYINIVPNKSDIIKTVVQFAYRVSFKVVSASGTISCVTLRQPDSQTPAFIIHGPFTLVSLSGTYINNNPFAATSSLSSSLTSNLDFLVL</sequence>
<protein>
    <submittedName>
        <fullName evidence="7">DNA-binding protein ESCAROLA</fullName>
    </submittedName>
</protein>
<dbReference type="SUPFAM" id="SSF117856">
    <property type="entry name" value="AF0104/ALDC/Ptd012-like"/>
    <property type="match status" value="1"/>
</dbReference>
<evidence type="ECO:0000256" key="4">
    <source>
        <dbReference type="ARBA" id="ARBA00023242"/>
    </source>
</evidence>
<dbReference type="CDD" id="cd11378">
    <property type="entry name" value="DUF296"/>
    <property type="match status" value="1"/>
</dbReference>
<dbReference type="STRING" id="3821.A0A151TW89"/>
<dbReference type="GO" id="GO:0003680">
    <property type="term" value="F:minor groove of adenine-thymine-rich DNA binding"/>
    <property type="evidence" value="ECO:0007669"/>
    <property type="project" value="InterPro"/>
</dbReference>
<keyword evidence="4" id="KW-0539">Nucleus</keyword>
<dbReference type="Gramene" id="C.cajan_10255.t">
    <property type="protein sequence ID" value="C.cajan_10255.t.cds1"/>
    <property type="gene ID" value="C.cajan_10255"/>
</dbReference>
<dbReference type="Proteomes" id="UP000075243">
    <property type="component" value="Chromosome 3"/>
</dbReference>
<gene>
    <name evidence="7" type="ORF">KK1_010550</name>
</gene>
<evidence type="ECO:0000256" key="3">
    <source>
        <dbReference type="ARBA" id="ARBA00023163"/>
    </source>
</evidence>
<evidence type="ECO:0000256" key="2">
    <source>
        <dbReference type="ARBA" id="ARBA00023125"/>
    </source>
</evidence>
<keyword evidence="8" id="KW-1185">Reference proteome</keyword>
<evidence type="ECO:0000259" key="6">
    <source>
        <dbReference type="PROSITE" id="PS51742"/>
    </source>
</evidence>
<dbReference type="InterPro" id="IPR014476">
    <property type="entry name" value="AHL15-29"/>
</dbReference>
<dbReference type="Gene3D" id="3.30.1330.80">
    <property type="entry name" value="Hypothetical protein, similar to alpha- acetolactate decarboxylase, domain 2"/>
    <property type="match status" value="1"/>
</dbReference>
<name>A0A151TW89_CAJCA</name>
<evidence type="ECO:0000313" key="8">
    <source>
        <dbReference type="Proteomes" id="UP000075243"/>
    </source>
</evidence>
<dbReference type="GO" id="GO:0003700">
    <property type="term" value="F:DNA-binding transcription factor activity"/>
    <property type="evidence" value="ECO:0007669"/>
    <property type="project" value="TreeGrafter"/>
</dbReference>